<keyword evidence="2" id="KW-1185">Reference proteome</keyword>
<evidence type="ECO:0000313" key="1">
    <source>
        <dbReference type="EMBL" id="WGH75242.1"/>
    </source>
</evidence>
<evidence type="ECO:0000313" key="2">
    <source>
        <dbReference type="Proteomes" id="UP001232001"/>
    </source>
</evidence>
<sequence length="182" mass="21536">MKRRITLLLSIFFFFNLTSCKTNRENIEKEFYYPHSSDFSLNENYQYVDLRGITDFNQLVDSLQSLNYEEKRAYLKIYNNKTRYNVLVSTTFGKCYPIFIKRNNVLSISRDSLKKEKSYPIHNLKNILKKDFSNFGKDYNYSNSPEQLIISLTCKISELDSLIVIVCKTFNEIKQESSDSLM</sequence>
<accession>A0ABY8L3N9</accession>
<reference evidence="1 2" key="1">
    <citation type="submission" date="2023-04" db="EMBL/GenBank/DDBJ databases">
        <title>Tenacibaculum tangerinum sp. nov., isolated from sea tidal flat of South Korea.</title>
        <authorList>
            <person name="Lee S.H."/>
            <person name="Kim J.-J."/>
        </authorList>
    </citation>
    <scope>NUCLEOTIDE SEQUENCE [LARGE SCALE GENOMIC DNA]</scope>
    <source>
        <strain evidence="1 2">GRR-S3-23</strain>
    </source>
</reference>
<dbReference type="Proteomes" id="UP001232001">
    <property type="component" value="Chromosome"/>
</dbReference>
<name>A0ABY8L3N9_9FLAO</name>
<organism evidence="1 2">
    <name type="scientific">Tenacibaculum tangerinum</name>
    <dbReference type="NCBI Taxonomy" id="3038772"/>
    <lineage>
        <taxon>Bacteria</taxon>
        <taxon>Pseudomonadati</taxon>
        <taxon>Bacteroidota</taxon>
        <taxon>Flavobacteriia</taxon>
        <taxon>Flavobacteriales</taxon>
        <taxon>Flavobacteriaceae</taxon>
        <taxon>Tenacibaculum</taxon>
    </lineage>
</organism>
<gene>
    <name evidence="1" type="ORF">P8625_14375</name>
</gene>
<protein>
    <recommendedName>
        <fullName evidence="3">Lipoprotein</fullName>
    </recommendedName>
</protein>
<proteinExistence type="predicted"/>
<dbReference type="EMBL" id="CP122539">
    <property type="protein sequence ID" value="WGH75242.1"/>
    <property type="molecule type" value="Genomic_DNA"/>
</dbReference>
<evidence type="ECO:0008006" key="3">
    <source>
        <dbReference type="Google" id="ProtNLM"/>
    </source>
</evidence>
<dbReference type="RefSeq" id="WP_279651129.1">
    <property type="nucleotide sequence ID" value="NZ_CP122539.1"/>
</dbReference>